<organism evidence="2 3">
    <name type="scientific">Cardamine amara subsp. amara</name>
    <dbReference type="NCBI Taxonomy" id="228776"/>
    <lineage>
        <taxon>Eukaryota</taxon>
        <taxon>Viridiplantae</taxon>
        <taxon>Streptophyta</taxon>
        <taxon>Embryophyta</taxon>
        <taxon>Tracheophyta</taxon>
        <taxon>Spermatophyta</taxon>
        <taxon>Magnoliopsida</taxon>
        <taxon>eudicotyledons</taxon>
        <taxon>Gunneridae</taxon>
        <taxon>Pentapetalae</taxon>
        <taxon>rosids</taxon>
        <taxon>malvids</taxon>
        <taxon>Brassicales</taxon>
        <taxon>Brassicaceae</taxon>
        <taxon>Cardamineae</taxon>
        <taxon>Cardamine</taxon>
    </lineage>
</organism>
<dbReference type="PANTHER" id="PTHR46162">
    <property type="entry name" value="TRAF-LIKE FAMILY PROTEIN"/>
    <property type="match status" value="1"/>
</dbReference>
<feature type="domain" description="MATH" evidence="1">
    <location>
        <begin position="180"/>
        <end position="312"/>
    </location>
</feature>
<name>A0ABD1BXQ4_CARAN</name>
<evidence type="ECO:0000259" key="1">
    <source>
        <dbReference type="PROSITE" id="PS50144"/>
    </source>
</evidence>
<gene>
    <name evidence="2" type="ORF">V5N11_000083</name>
</gene>
<dbReference type="AlphaFoldDB" id="A0ABD1BXQ4"/>
<comment type="caution">
    <text evidence="2">The sequence shown here is derived from an EMBL/GenBank/DDBJ whole genome shotgun (WGS) entry which is preliminary data.</text>
</comment>
<keyword evidence="2" id="KW-0378">Hydrolase</keyword>
<dbReference type="Gene3D" id="2.60.210.10">
    <property type="entry name" value="Apoptosis, Tumor Necrosis Factor Receptor Associated Protein 2, Chain A"/>
    <property type="match status" value="2"/>
</dbReference>
<keyword evidence="3" id="KW-1185">Reference proteome</keyword>
<accession>A0ABD1BXQ4</accession>
<evidence type="ECO:0000313" key="3">
    <source>
        <dbReference type="Proteomes" id="UP001558713"/>
    </source>
</evidence>
<dbReference type="Pfam" id="PF22486">
    <property type="entry name" value="MATH_2"/>
    <property type="match status" value="2"/>
</dbReference>
<feature type="domain" description="MATH" evidence="1">
    <location>
        <begin position="26"/>
        <end position="149"/>
    </location>
</feature>
<dbReference type="SMART" id="SM00061">
    <property type="entry name" value="MATH"/>
    <property type="match status" value="2"/>
</dbReference>
<dbReference type="CDD" id="cd00121">
    <property type="entry name" value="MATH"/>
    <property type="match status" value="2"/>
</dbReference>
<protein>
    <submittedName>
        <fullName evidence="2">Ubiquitin C-terminal hydrolase 12</fullName>
    </submittedName>
</protein>
<dbReference type="GO" id="GO:0016787">
    <property type="term" value="F:hydrolase activity"/>
    <property type="evidence" value="ECO:0007669"/>
    <property type="project" value="UniProtKB-KW"/>
</dbReference>
<proteinExistence type="predicted"/>
<dbReference type="PANTHER" id="PTHR46162:SF40">
    <property type="entry name" value="TRAF-LIKE FAMILY PROTEIN"/>
    <property type="match status" value="1"/>
</dbReference>
<sequence length="321" mass="36967">MVISPISFLQIPKVEDNIKGQLKERKNAHFMLVDGISKLTTGKVKTCQSSDFHVSGLKWRLLIRPAIGVKDFLSFVLWITDETCIGSNWEVKFVFKIGVVPRIGPEICYLYAGHHNETNLFQGLNSFISYMDLKERFIVNDKAAFYAEITDVQPNFPVIRIHRAMGTAERFKLIEVPRNNSRFTWKITQFSSFNGENHSSYEFTVGPRRWKLVMYPKGSGEGQGNSLSLYLNASEFVTNGPKGRTLAVFKMKVLDQLHRNHYETDHEDWFPYDPVNPMVCTLGRQKWLPLEELHKASRGLLVNDQIYIGVEFLFVSTTEYL</sequence>
<dbReference type="InterPro" id="IPR008974">
    <property type="entry name" value="TRAF-like"/>
</dbReference>
<reference evidence="2 3" key="1">
    <citation type="submission" date="2024-04" db="EMBL/GenBank/DDBJ databases">
        <title>Genome assembly C_amara_ONT_v2.</title>
        <authorList>
            <person name="Yant L."/>
            <person name="Moore C."/>
            <person name="Slenker M."/>
        </authorList>
    </citation>
    <scope>NUCLEOTIDE SEQUENCE [LARGE SCALE GENOMIC DNA]</scope>
    <source>
        <tissue evidence="2">Leaf</tissue>
    </source>
</reference>
<dbReference type="SUPFAM" id="SSF49599">
    <property type="entry name" value="TRAF domain-like"/>
    <property type="match status" value="2"/>
</dbReference>
<dbReference type="EMBL" id="JBANAX010000116">
    <property type="protein sequence ID" value="KAL1221806.1"/>
    <property type="molecule type" value="Genomic_DNA"/>
</dbReference>
<dbReference type="PROSITE" id="PS50144">
    <property type="entry name" value="MATH"/>
    <property type="match status" value="2"/>
</dbReference>
<dbReference type="Proteomes" id="UP001558713">
    <property type="component" value="Unassembled WGS sequence"/>
</dbReference>
<evidence type="ECO:0000313" key="2">
    <source>
        <dbReference type="EMBL" id="KAL1221806.1"/>
    </source>
</evidence>
<dbReference type="InterPro" id="IPR002083">
    <property type="entry name" value="MATH/TRAF_dom"/>
</dbReference>